<evidence type="ECO:0000313" key="2">
    <source>
        <dbReference type="EMBL" id="EHK49661.1"/>
    </source>
</evidence>
<gene>
    <name evidence="2" type="ORF">TRIATDRAFT_254902</name>
</gene>
<dbReference type="Proteomes" id="UP000005426">
    <property type="component" value="Unassembled WGS sequence"/>
</dbReference>
<name>G9NIQ1_HYPAI</name>
<feature type="non-terminal residue" evidence="2">
    <location>
        <position position="1"/>
    </location>
</feature>
<proteinExistence type="predicted"/>
<keyword evidence="3" id="KW-1185">Reference proteome</keyword>
<dbReference type="AlphaFoldDB" id="G9NIQ1"/>
<comment type="caution">
    <text evidence="2">The sequence shown here is derived from an EMBL/GenBank/DDBJ whole genome shotgun (WGS) entry which is preliminary data.</text>
</comment>
<accession>G9NIQ1</accession>
<feature type="compositionally biased region" description="Low complexity" evidence="1">
    <location>
        <begin position="25"/>
        <end position="35"/>
    </location>
</feature>
<feature type="compositionally biased region" description="Basic and acidic residues" evidence="1">
    <location>
        <begin position="36"/>
        <end position="55"/>
    </location>
</feature>
<evidence type="ECO:0000256" key="1">
    <source>
        <dbReference type="SAM" id="MobiDB-lite"/>
    </source>
</evidence>
<evidence type="ECO:0000313" key="3">
    <source>
        <dbReference type="Proteomes" id="UP000005426"/>
    </source>
</evidence>
<dbReference type="HOGENOM" id="CLU_3037933_0_0_1"/>
<sequence>AKNKIRLPKKPFLVTLNNANWKPYNTKTSTSLNSSNRKDNMEATDKKRPNETGGY</sequence>
<dbReference type="EMBL" id="ABDG02000016">
    <property type="protein sequence ID" value="EHK49661.1"/>
    <property type="molecule type" value="Genomic_DNA"/>
</dbReference>
<protein>
    <submittedName>
        <fullName evidence="2">Uncharacterized protein</fullName>
    </submittedName>
</protein>
<feature type="region of interest" description="Disordered" evidence="1">
    <location>
        <begin position="21"/>
        <end position="55"/>
    </location>
</feature>
<organism evidence="2 3">
    <name type="scientific">Hypocrea atroviridis (strain ATCC 20476 / IMI 206040)</name>
    <name type="common">Trichoderma atroviride</name>
    <dbReference type="NCBI Taxonomy" id="452589"/>
    <lineage>
        <taxon>Eukaryota</taxon>
        <taxon>Fungi</taxon>
        <taxon>Dikarya</taxon>
        <taxon>Ascomycota</taxon>
        <taxon>Pezizomycotina</taxon>
        <taxon>Sordariomycetes</taxon>
        <taxon>Hypocreomycetidae</taxon>
        <taxon>Hypocreales</taxon>
        <taxon>Hypocreaceae</taxon>
        <taxon>Trichoderma</taxon>
    </lineage>
</organism>
<reference evidence="2 3" key="1">
    <citation type="journal article" date="2011" name="Genome Biol.">
        <title>Comparative genome sequence analysis underscores mycoparasitism as the ancestral life style of Trichoderma.</title>
        <authorList>
            <person name="Kubicek C.P."/>
            <person name="Herrera-Estrella A."/>
            <person name="Seidl-Seiboth V."/>
            <person name="Martinez D.A."/>
            <person name="Druzhinina I.S."/>
            <person name="Thon M."/>
            <person name="Zeilinger S."/>
            <person name="Casas-Flores S."/>
            <person name="Horwitz B.A."/>
            <person name="Mukherjee P.K."/>
            <person name="Mukherjee M."/>
            <person name="Kredics L."/>
            <person name="Alcaraz L.D."/>
            <person name="Aerts A."/>
            <person name="Antal Z."/>
            <person name="Atanasova L."/>
            <person name="Cervantes-Badillo M.G."/>
            <person name="Challacombe J."/>
            <person name="Chertkov O."/>
            <person name="McCluskey K."/>
            <person name="Coulpier F."/>
            <person name="Deshpande N."/>
            <person name="von Doehren H."/>
            <person name="Ebbole D.J."/>
            <person name="Esquivel-Naranjo E.U."/>
            <person name="Fekete E."/>
            <person name="Flipphi M."/>
            <person name="Glaser F."/>
            <person name="Gomez-Rodriguez E.Y."/>
            <person name="Gruber S."/>
            <person name="Han C."/>
            <person name="Henrissat B."/>
            <person name="Hermosa R."/>
            <person name="Hernandez-Onate M."/>
            <person name="Karaffa L."/>
            <person name="Kosti I."/>
            <person name="Le Crom S."/>
            <person name="Lindquist E."/>
            <person name="Lucas S."/>
            <person name="Luebeck M."/>
            <person name="Luebeck P.S."/>
            <person name="Margeot A."/>
            <person name="Metz B."/>
            <person name="Misra M."/>
            <person name="Nevalainen H."/>
            <person name="Omann M."/>
            <person name="Packer N."/>
            <person name="Perrone G."/>
            <person name="Uresti-Rivera E.E."/>
            <person name="Salamov A."/>
            <person name="Schmoll M."/>
            <person name="Seiboth B."/>
            <person name="Shapiro H."/>
            <person name="Sukno S."/>
            <person name="Tamayo-Ramos J.A."/>
            <person name="Tisch D."/>
            <person name="Wiest A."/>
            <person name="Wilkinson H.H."/>
            <person name="Zhang M."/>
            <person name="Coutinho P.M."/>
            <person name="Kenerley C.M."/>
            <person name="Monte E."/>
            <person name="Baker S.E."/>
            <person name="Grigoriev I.V."/>
        </authorList>
    </citation>
    <scope>NUCLEOTIDE SEQUENCE [LARGE SCALE GENOMIC DNA]</scope>
    <source>
        <strain evidence="3">ATCC 20476 / IMI 206040</strain>
    </source>
</reference>